<reference evidence="2" key="1">
    <citation type="submission" date="2019-08" db="EMBL/GenBank/DDBJ databases">
        <authorList>
            <person name="Kucharzyk K."/>
            <person name="Murdoch R.W."/>
            <person name="Higgins S."/>
            <person name="Loffler F."/>
        </authorList>
    </citation>
    <scope>NUCLEOTIDE SEQUENCE</scope>
</reference>
<evidence type="ECO:0008006" key="3">
    <source>
        <dbReference type="Google" id="ProtNLM"/>
    </source>
</evidence>
<feature type="transmembrane region" description="Helical" evidence="1">
    <location>
        <begin position="38"/>
        <end position="59"/>
    </location>
</feature>
<accession>A0A645J307</accession>
<organism evidence="2">
    <name type="scientific">bioreactor metagenome</name>
    <dbReference type="NCBI Taxonomy" id="1076179"/>
    <lineage>
        <taxon>unclassified sequences</taxon>
        <taxon>metagenomes</taxon>
        <taxon>ecological metagenomes</taxon>
    </lineage>
</organism>
<gene>
    <name evidence="2" type="ORF">SDC9_201511</name>
</gene>
<keyword evidence="1" id="KW-0812">Transmembrane</keyword>
<evidence type="ECO:0000256" key="1">
    <source>
        <dbReference type="SAM" id="Phobius"/>
    </source>
</evidence>
<proteinExistence type="predicted"/>
<keyword evidence="1" id="KW-0472">Membrane</keyword>
<name>A0A645J307_9ZZZZ</name>
<sequence>MLGLDATQTTVLLAFSALPTASSCYVLAARMGYNGPYVAGLVTLSTLLALASLPFALGLPR</sequence>
<keyword evidence="1" id="KW-1133">Transmembrane helix</keyword>
<comment type="caution">
    <text evidence="2">The sequence shown here is derived from an EMBL/GenBank/DDBJ whole genome shotgun (WGS) entry which is preliminary data.</text>
</comment>
<evidence type="ECO:0000313" key="2">
    <source>
        <dbReference type="EMBL" id="MPN53843.1"/>
    </source>
</evidence>
<dbReference type="EMBL" id="VSSQ01121418">
    <property type="protein sequence ID" value="MPN53843.1"/>
    <property type="molecule type" value="Genomic_DNA"/>
</dbReference>
<dbReference type="AlphaFoldDB" id="A0A645J307"/>
<protein>
    <recommendedName>
        <fullName evidence="3">Membrane transport protein</fullName>
    </recommendedName>
</protein>